<name>A0AAP5TAT8_9MICC</name>
<evidence type="ECO:0000259" key="1">
    <source>
        <dbReference type="PROSITE" id="PS50943"/>
    </source>
</evidence>
<evidence type="ECO:0000313" key="3">
    <source>
        <dbReference type="Proteomes" id="UP001185728"/>
    </source>
</evidence>
<dbReference type="InterPro" id="IPR001387">
    <property type="entry name" value="Cro/C1-type_HTH"/>
</dbReference>
<dbReference type="SUPFAM" id="SSF47413">
    <property type="entry name" value="lambda repressor-like DNA-binding domains"/>
    <property type="match status" value="1"/>
</dbReference>
<dbReference type="Pfam" id="PF13560">
    <property type="entry name" value="HTH_31"/>
    <property type="match status" value="1"/>
</dbReference>
<proteinExistence type="predicted"/>
<dbReference type="Proteomes" id="UP001185728">
    <property type="component" value="Unassembled WGS sequence"/>
</dbReference>
<dbReference type="RefSeq" id="WP_317677183.1">
    <property type="nucleotide sequence ID" value="NZ_JAWLUK010000037.1"/>
</dbReference>
<dbReference type="EMBL" id="JAWLUK010000037">
    <property type="protein sequence ID" value="MDV7178264.1"/>
    <property type="molecule type" value="Genomic_DNA"/>
</dbReference>
<dbReference type="SMART" id="SM00530">
    <property type="entry name" value="HTH_XRE"/>
    <property type="match status" value="1"/>
</dbReference>
<dbReference type="InterPro" id="IPR010982">
    <property type="entry name" value="Lambda_DNA-bd_dom_sf"/>
</dbReference>
<accession>A0AAP5TAT8</accession>
<sequence>MSPTYAEGYGPTVSAVRELLGLSRTELADLLEVSMDSVRSWEVGRRPVPAHVADELAALQDRARQEVEHLAAGFARRPDVPPVILLEQGPEAMPLGWQRRIAARVAHQVPHLLLLTTDQENPR</sequence>
<dbReference type="InterPro" id="IPR027910">
    <property type="entry name" value="YdiL_sf"/>
</dbReference>
<protein>
    <submittedName>
        <fullName evidence="2">Helix-turn-helix transcriptional regulator</fullName>
    </submittedName>
</protein>
<dbReference type="PROSITE" id="PS50943">
    <property type="entry name" value="HTH_CROC1"/>
    <property type="match status" value="1"/>
</dbReference>
<gene>
    <name evidence="2" type="ORF">R4064_11635</name>
</gene>
<organism evidence="2 3">
    <name type="scientific">Micrococcus yunnanensis</name>
    <dbReference type="NCBI Taxonomy" id="566027"/>
    <lineage>
        <taxon>Bacteria</taxon>
        <taxon>Bacillati</taxon>
        <taxon>Actinomycetota</taxon>
        <taxon>Actinomycetes</taxon>
        <taxon>Micrococcales</taxon>
        <taxon>Micrococcaceae</taxon>
        <taxon>Micrococcus</taxon>
    </lineage>
</organism>
<evidence type="ECO:0000313" key="2">
    <source>
        <dbReference type="EMBL" id="MDV7178264.1"/>
    </source>
</evidence>
<comment type="caution">
    <text evidence="2">The sequence shown here is derived from an EMBL/GenBank/DDBJ whole genome shotgun (WGS) entry which is preliminary data.</text>
</comment>
<feature type="domain" description="HTH cro/C1-type" evidence="1">
    <location>
        <begin position="13"/>
        <end position="59"/>
    </location>
</feature>
<reference evidence="2" key="1">
    <citation type="submission" date="2023-10" db="EMBL/GenBank/DDBJ databases">
        <title>Development of a sustainable strategy for remediation of hydrocarbon-contaminated territories based on the waste exchange concept.</title>
        <authorList>
            <person name="Krivoruchko A."/>
        </authorList>
    </citation>
    <scope>NUCLEOTIDE SEQUENCE</scope>
    <source>
        <strain evidence="2">IEGM 1325</strain>
    </source>
</reference>
<dbReference type="GO" id="GO:0003677">
    <property type="term" value="F:DNA binding"/>
    <property type="evidence" value="ECO:0007669"/>
    <property type="project" value="InterPro"/>
</dbReference>
<dbReference type="AlphaFoldDB" id="A0AAP5TAT8"/>
<dbReference type="CDD" id="cd00093">
    <property type="entry name" value="HTH_XRE"/>
    <property type="match status" value="1"/>
</dbReference>
<dbReference type="Gene3D" id="1.10.3100.10">
    <property type="entry name" value="Putative cytoplasmic protein"/>
    <property type="match status" value="1"/>
</dbReference>